<dbReference type="EMBL" id="AP012204">
    <property type="protein sequence ID" value="BAK34228.1"/>
    <property type="molecule type" value="Genomic_DNA"/>
</dbReference>
<evidence type="ECO:0000256" key="1">
    <source>
        <dbReference type="SAM" id="Coils"/>
    </source>
</evidence>
<dbReference type="InterPro" id="IPR009057">
    <property type="entry name" value="Homeodomain-like_sf"/>
</dbReference>
<organism evidence="2 4">
    <name type="scientific">Microlunatus phosphovorus (strain ATCC 700054 / DSM 10555 / JCM 9379 / NBRC 101784 / NCIMB 13414 / VKM Ac-1990 / NM-1)</name>
    <dbReference type="NCBI Taxonomy" id="1032480"/>
    <lineage>
        <taxon>Bacteria</taxon>
        <taxon>Bacillati</taxon>
        <taxon>Actinomycetota</taxon>
        <taxon>Actinomycetes</taxon>
        <taxon>Propionibacteriales</taxon>
        <taxon>Propionibacteriaceae</taxon>
        <taxon>Microlunatus</taxon>
    </lineage>
</organism>
<reference evidence="2 4" key="1">
    <citation type="submission" date="2011-05" db="EMBL/GenBank/DDBJ databases">
        <title>Whole genome sequence of Microlunatus phosphovorus NM-1.</title>
        <authorList>
            <person name="Hosoyama A."/>
            <person name="Sasaki K."/>
            <person name="Harada T."/>
            <person name="Igarashi R."/>
            <person name="Kawakoshi A."/>
            <person name="Sasagawa M."/>
            <person name="Fukada J."/>
            <person name="Nakamura S."/>
            <person name="Katano Y."/>
            <person name="Hanada S."/>
            <person name="Kamagata Y."/>
            <person name="Nakamura N."/>
            <person name="Yamazaki S."/>
            <person name="Fujita N."/>
        </authorList>
    </citation>
    <scope>NUCLEOTIDE SEQUENCE [LARGE SCALE GENOMIC DNA]</scope>
    <source>
        <strain evidence="4">ATCC 700054 / DSM 10555 / JCM 9379 / NBRC 101784 / NCIMB 13414 / VKM Ac-1990 / NM-1</strain>
        <strain evidence="2">NM-1</strain>
    </source>
</reference>
<protein>
    <recommendedName>
        <fullName evidence="5">Transposase</fullName>
    </recommendedName>
</protein>
<dbReference type="EMBL" id="AP012204">
    <property type="protein sequence ID" value="BAK34992.1"/>
    <property type="molecule type" value="Genomic_DNA"/>
</dbReference>
<dbReference type="STRING" id="1032480.MLP_12140"/>
<evidence type="ECO:0000313" key="2">
    <source>
        <dbReference type="EMBL" id="BAK34228.1"/>
    </source>
</evidence>
<dbReference type="HOGENOM" id="CLU_117165_1_0_11"/>
<dbReference type="KEGG" id="mph:MLP_12140"/>
<accession>F5XNW4</accession>
<keyword evidence="4" id="KW-1185">Reference proteome</keyword>
<feature type="coiled-coil region" evidence="1">
    <location>
        <begin position="88"/>
        <end position="122"/>
    </location>
</feature>
<gene>
    <name evidence="2" type="ordered locus">MLP_12140</name>
    <name evidence="3" type="ordered locus">MLP_19780</name>
</gene>
<dbReference type="SUPFAM" id="SSF46689">
    <property type="entry name" value="Homeodomain-like"/>
    <property type="match status" value="1"/>
</dbReference>
<dbReference type="KEGG" id="mph:MLP_19780"/>
<proteinExistence type="predicted"/>
<dbReference type="Proteomes" id="UP000007947">
    <property type="component" value="Chromosome"/>
</dbReference>
<name>F5XNW4_MICPN</name>
<evidence type="ECO:0008006" key="5">
    <source>
        <dbReference type="Google" id="ProtNLM"/>
    </source>
</evidence>
<evidence type="ECO:0000313" key="4">
    <source>
        <dbReference type="Proteomes" id="UP000007947"/>
    </source>
</evidence>
<dbReference type="AlphaFoldDB" id="F5XNW4"/>
<evidence type="ECO:0000313" key="3">
    <source>
        <dbReference type="EMBL" id="BAK34992.1"/>
    </source>
</evidence>
<keyword evidence="1" id="KW-0175">Coiled coil</keyword>
<sequence length="161" mass="18167">MVGAGETEYLMISVEPGLTLAGQRSFSIAYRLEFLREWDACRERGAKARLLRENDLAHATVRRWIRARDSGELEESMSKASKPGRASASVERAELARLRVENERLRRQVAQAEAAQDILGKAFELLQGINESSQNEEDPQIPPALMSATEYAAWLKRHRLS</sequence>
<dbReference type="eggNOG" id="COG2963">
    <property type="taxonomic scope" value="Bacteria"/>
</dbReference>